<gene>
    <name evidence="2" type="ORF">BA724_05045</name>
</gene>
<proteinExistence type="predicted"/>
<organism evidence="2 3">
    <name type="scientific">Domibacillus iocasae</name>
    <dbReference type="NCBI Taxonomy" id="1714016"/>
    <lineage>
        <taxon>Bacteria</taxon>
        <taxon>Bacillati</taxon>
        <taxon>Bacillota</taxon>
        <taxon>Bacilli</taxon>
        <taxon>Bacillales</taxon>
        <taxon>Bacillaceae</taxon>
        <taxon>Domibacillus</taxon>
    </lineage>
</organism>
<dbReference type="AlphaFoldDB" id="A0A1E7DQM3"/>
<evidence type="ECO:0000313" key="3">
    <source>
        <dbReference type="Proteomes" id="UP000095658"/>
    </source>
</evidence>
<sequence length="181" mass="21244">MKKRYLLIILSTLMVISLVGDFAFYDLWQQEKDKVSELKQELNEANKQIEALNSNHEQEINKVAADFIERLFTYDQRVYENGREAALEMAIGEAKEKLVQQQRENLEGEFNEQDKEVVSLVNITDSTYNKSGNDIAQATVSFEQEYVMESARAKTINKIKLWLKYYEKRWKVSNFKIIESI</sequence>
<accession>A0A1E7DQM3</accession>
<dbReference type="Proteomes" id="UP000095658">
    <property type="component" value="Unassembled WGS sequence"/>
</dbReference>
<keyword evidence="1" id="KW-0175">Coiled coil</keyword>
<keyword evidence="3" id="KW-1185">Reference proteome</keyword>
<evidence type="ECO:0000313" key="2">
    <source>
        <dbReference type="EMBL" id="OES45371.1"/>
    </source>
</evidence>
<evidence type="ECO:0000256" key="1">
    <source>
        <dbReference type="SAM" id="Coils"/>
    </source>
</evidence>
<reference evidence="2 3" key="1">
    <citation type="submission" date="2016-06" db="EMBL/GenBank/DDBJ databases">
        <title>Domibacillus iocasae genome sequencing.</title>
        <authorList>
            <person name="Verma A."/>
            <person name="Pal Y."/>
            <person name="Ojha A.K."/>
            <person name="Krishnamurthi S."/>
        </authorList>
    </citation>
    <scope>NUCLEOTIDE SEQUENCE [LARGE SCALE GENOMIC DNA]</scope>
    <source>
        <strain evidence="2 3">DSM 29979</strain>
    </source>
</reference>
<dbReference type="RefSeq" id="WP_069938252.1">
    <property type="nucleotide sequence ID" value="NZ_MAMP01000020.1"/>
</dbReference>
<dbReference type="STRING" id="1714016.BA724_05045"/>
<name>A0A1E7DQM3_9BACI</name>
<protein>
    <submittedName>
        <fullName evidence="2">Uncharacterized protein</fullName>
    </submittedName>
</protein>
<dbReference type="EMBL" id="MAMP01000020">
    <property type="protein sequence ID" value="OES45371.1"/>
    <property type="molecule type" value="Genomic_DNA"/>
</dbReference>
<comment type="caution">
    <text evidence="2">The sequence shown here is derived from an EMBL/GenBank/DDBJ whole genome shotgun (WGS) entry which is preliminary data.</text>
</comment>
<feature type="coiled-coil region" evidence="1">
    <location>
        <begin position="25"/>
        <end position="116"/>
    </location>
</feature>
<dbReference type="OrthoDB" id="2968281at2"/>